<name>A0A367WRN2_9PROT</name>
<dbReference type="EMBL" id="JPWI01000011">
    <property type="protein sequence ID" value="RCK44048.1"/>
    <property type="molecule type" value="Genomic_DNA"/>
</dbReference>
<comment type="caution">
    <text evidence="1">The sequence shown here is derived from an EMBL/GenBank/DDBJ whole genome shotgun (WGS) entry which is preliminary data.</text>
</comment>
<dbReference type="NCBIfam" id="TIGR02444">
    <property type="entry name" value="TIGR02444 family protein"/>
    <property type="match status" value="1"/>
</dbReference>
<evidence type="ECO:0000313" key="1">
    <source>
        <dbReference type="EMBL" id="RCK44048.1"/>
    </source>
</evidence>
<dbReference type="Pfam" id="PF09523">
    <property type="entry name" value="DUF2390"/>
    <property type="match status" value="1"/>
</dbReference>
<evidence type="ECO:0000313" key="2">
    <source>
        <dbReference type="Proteomes" id="UP000252255"/>
    </source>
</evidence>
<organism evidence="1 2">
    <name type="scientific">Thalassospira profundimaris</name>
    <dbReference type="NCBI Taxonomy" id="502049"/>
    <lineage>
        <taxon>Bacteria</taxon>
        <taxon>Pseudomonadati</taxon>
        <taxon>Pseudomonadota</taxon>
        <taxon>Alphaproteobacteria</taxon>
        <taxon>Rhodospirillales</taxon>
        <taxon>Thalassospiraceae</taxon>
        <taxon>Thalassospira</taxon>
    </lineage>
</organism>
<dbReference type="InterPro" id="IPR012659">
    <property type="entry name" value="CHP02444"/>
</dbReference>
<gene>
    <name evidence="1" type="ORF">TH30_16955</name>
</gene>
<accession>A0A367WRN2</accession>
<dbReference type="AlphaFoldDB" id="A0A367WRN2"/>
<evidence type="ECO:0008006" key="3">
    <source>
        <dbReference type="Google" id="ProtNLM"/>
    </source>
</evidence>
<dbReference type="OrthoDB" id="7875767at2"/>
<sequence>MDQDEVWRFTVAMYGRDGVAKLCLELQERCGLDVNMLLFMFFLGQKGLAPHSVCSLEEAVRDWRDNVIIPLRQTRRFMRDDPRPDAQELRQKVKSDELQAEQIEQHILCDAVQPIPSEDPFSAARAYLSPNRFDLEQDDCDQAVSRLIAMMGLLSAP</sequence>
<protein>
    <recommendedName>
        <fullName evidence="3">TIGR02444 family protein</fullName>
    </recommendedName>
</protein>
<dbReference type="Proteomes" id="UP000252255">
    <property type="component" value="Unassembled WGS sequence"/>
</dbReference>
<reference evidence="1 2" key="1">
    <citation type="submission" date="2014-07" db="EMBL/GenBank/DDBJ databases">
        <title>Draft genome sequence of Thalassospira profundimaris PR54-5.</title>
        <authorList>
            <person name="Lai Q."/>
            <person name="Shao Z."/>
        </authorList>
    </citation>
    <scope>NUCLEOTIDE SEQUENCE [LARGE SCALE GENOMIC DNA]</scope>
    <source>
        <strain evidence="1 2">PR54-5</strain>
    </source>
</reference>
<proteinExistence type="predicted"/>